<gene>
    <name evidence="9" type="ORF">JOC94_003544</name>
</gene>
<dbReference type="EMBL" id="JAFBFH010000028">
    <property type="protein sequence ID" value="MBM7716524.1"/>
    <property type="molecule type" value="Genomic_DNA"/>
</dbReference>
<evidence type="ECO:0000256" key="1">
    <source>
        <dbReference type="ARBA" id="ARBA00004651"/>
    </source>
</evidence>
<evidence type="ECO:0000259" key="8">
    <source>
        <dbReference type="Pfam" id="PF04239"/>
    </source>
</evidence>
<dbReference type="Proteomes" id="UP000823485">
    <property type="component" value="Unassembled WGS sequence"/>
</dbReference>
<organism evidence="9 10">
    <name type="scientific">Siminovitchia thermophila</name>
    <dbReference type="NCBI Taxonomy" id="1245522"/>
    <lineage>
        <taxon>Bacteria</taxon>
        <taxon>Bacillati</taxon>
        <taxon>Bacillota</taxon>
        <taxon>Bacilli</taxon>
        <taxon>Bacillales</taxon>
        <taxon>Bacillaceae</taxon>
        <taxon>Siminovitchia</taxon>
    </lineage>
</organism>
<comment type="subcellular location">
    <subcellularLocation>
        <location evidence="1">Cell membrane</location>
        <topology evidence="1">Multi-pass membrane protein</topology>
    </subcellularLocation>
</comment>
<name>A0ABS2RBF6_9BACI</name>
<comment type="similarity">
    <text evidence="2">Belongs to the UPF0702 family.</text>
</comment>
<accession>A0ABS2RBF6</accession>
<sequence length="221" mass="25844">MMDFAVIIMRTIILYGLILVIFRLMGKREIGELSVLDLVVFIMMGEMAVIAIEQHDDPIMHTIVPMIVLLLIQIGMAYGSLKSQKFRNLIDGKPSIIIQHGKIDEREMRKHRYNFDDLLMQLRLKDIRNIEDVEFAILETSGELSVFKKGNKQKKKHGSFTIPLIVEGKVQQQGLQETKQTEQWLKRELRKRGHENIEDILFCSYQDGQFFVDYFDEKNNK</sequence>
<keyword evidence="3" id="KW-1003">Cell membrane</keyword>
<keyword evidence="4 7" id="KW-0812">Transmembrane</keyword>
<dbReference type="PANTHER" id="PTHR34582:SF6">
    <property type="entry name" value="UPF0702 TRANSMEMBRANE PROTEIN YCAP"/>
    <property type="match status" value="1"/>
</dbReference>
<evidence type="ECO:0000256" key="3">
    <source>
        <dbReference type="ARBA" id="ARBA00022475"/>
    </source>
</evidence>
<protein>
    <submittedName>
        <fullName evidence="9">Uncharacterized membrane protein YcaP (DUF421 family)</fullName>
    </submittedName>
</protein>
<dbReference type="InterPro" id="IPR023090">
    <property type="entry name" value="UPF0702_alpha/beta_dom_sf"/>
</dbReference>
<keyword evidence="6 7" id="KW-0472">Membrane</keyword>
<evidence type="ECO:0000256" key="2">
    <source>
        <dbReference type="ARBA" id="ARBA00006448"/>
    </source>
</evidence>
<feature type="domain" description="YetF C-terminal" evidence="8">
    <location>
        <begin position="82"/>
        <end position="206"/>
    </location>
</feature>
<comment type="caution">
    <text evidence="9">The sequence shown here is derived from an EMBL/GenBank/DDBJ whole genome shotgun (WGS) entry which is preliminary data.</text>
</comment>
<evidence type="ECO:0000256" key="7">
    <source>
        <dbReference type="SAM" id="Phobius"/>
    </source>
</evidence>
<keyword evidence="10" id="KW-1185">Reference proteome</keyword>
<feature type="transmembrane region" description="Helical" evidence="7">
    <location>
        <begin position="33"/>
        <end position="52"/>
    </location>
</feature>
<proteinExistence type="inferred from homology"/>
<dbReference type="Pfam" id="PF04239">
    <property type="entry name" value="DUF421"/>
    <property type="match status" value="1"/>
</dbReference>
<reference evidence="9 10" key="1">
    <citation type="submission" date="2021-01" db="EMBL/GenBank/DDBJ databases">
        <title>Genomic Encyclopedia of Type Strains, Phase IV (KMG-IV): sequencing the most valuable type-strain genomes for metagenomic binning, comparative biology and taxonomic classification.</title>
        <authorList>
            <person name="Goeker M."/>
        </authorList>
    </citation>
    <scope>NUCLEOTIDE SEQUENCE [LARGE SCALE GENOMIC DNA]</scope>
    <source>
        <strain evidence="9 10">DSM 105453</strain>
    </source>
</reference>
<dbReference type="PANTHER" id="PTHR34582">
    <property type="entry name" value="UPF0702 TRANSMEMBRANE PROTEIN YCAP"/>
    <property type="match status" value="1"/>
</dbReference>
<dbReference type="Gene3D" id="3.30.240.20">
    <property type="entry name" value="bsu07140 like domains"/>
    <property type="match status" value="2"/>
</dbReference>
<feature type="transmembrane region" description="Helical" evidence="7">
    <location>
        <begin position="6"/>
        <end position="26"/>
    </location>
</feature>
<feature type="transmembrane region" description="Helical" evidence="7">
    <location>
        <begin position="58"/>
        <end position="78"/>
    </location>
</feature>
<evidence type="ECO:0000256" key="5">
    <source>
        <dbReference type="ARBA" id="ARBA00022989"/>
    </source>
</evidence>
<dbReference type="InterPro" id="IPR007353">
    <property type="entry name" value="DUF421"/>
</dbReference>
<evidence type="ECO:0000256" key="6">
    <source>
        <dbReference type="ARBA" id="ARBA00023136"/>
    </source>
</evidence>
<evidence type="ECO:0000313" key="10">
    <source>
        <dbReference type="Proteomes" id="UP000823485"/>
    </source>
</evidence>
<keyword evidence="5 7" id="KW-1133">Transmembrane helix</keyword>
<evidence type="ECO:0000313" key="9">
    <source>
        <dbReference type="EMBL" id="MBM7716524.1"/>
    </source>
</evidence>
<evidence type="ECO:0000256" key="4">
    <source>
        <dbReference type="ARBA" id="ARBA00022692"/>
    </source>
</evidence>